<gene>
    <name evidence="1" type="ORF">LSINAPIS_LOCUS2235</name>
</gene>
<dbReference type="AlphaFoldDB" id="A0A5E4PS82"/>
<evidence type="ECO:0000313" key="1">
    <source>
        <dbReference type="EMBL" id="VVC88996.1"/>
    </source>
</evidence>
<organism evidence="1 2">
    <name type="scientific">Leptidea sinapis</name>
    <dbReference type="NCBI Taxonomy" id="189913"/>
    <lineage>
        <taxon>Eukaryota</taxon>
        <taxon>Metazoa</taxon>
        <taxon>Ecdysozoa</taxon>
        <taxon>Arthropoda</taxon>
        <taxon>Hexapoda</taxon>
        <taxon>Insecta</taxon>
        <taxon>Pterygota</taxon>
        <taxon>Neoptera</taxon>
        <taxon>Endopterygota</taxon>
        <taxon>Lepidoptera</taxon>
        <taxon>Glossata</taxon>
        <taxon>Ditrysia</taxon>
        <taxon>Papilionoidea</taxon>
        <taxon>Pieridae</taxon>
        <taxon>Dismorphiinae</taxon>
        <taxon>Leptidea</taxon>
    </lineage>
</organism>
<accession>A0A5E4PS82</accession>
<protein>
    <submittedName>
        <fullName evidence="1">Uncharacterized protein</fullName>
    </submittedName>
</protein>
<keyword evidence="2" id="KW-1185">Reference proteome</keyword>
<name>A0A5E4PS82_9NEOP</name>
<evidence type="ECO:0000313" key="2">
    <source>
        <dbReference type="Proteomes" id="UP000324832"/>
    </source>
</evidence>
<sequence length="73" mass="8405">MIQLFVANSCFFVIRHSILNSSKGLVLRNTTALNIVPVRKAYKSVRKVSHARKSQRWQILLKQHPAHLQISLL</sequence>
<reference evidence="1 2" key="1">
    <citation type="submission" date="2017-07" db="EMBL/GenBank/DDBJ databases">
        <authorList>
            <person name="Talla V."/>
            <person name="Backstrom N."/>
        </authorList>
    </citation>
    <scope>NUCLEOTIDE SEQUENCE [LARGE SCALE GENOMIC DNA]</scope>
</reference>
<proteinExistence type="predicted"/>
<dbReference type="EMBL" id="FZQP02000448">
    <property type="protein sequence ID" value="VVC88996.1"/>
    <property type="molecule type" value="Genomic_DNA"/>
</dbReference>
<dbReference type="Proteomes" id="UP000324832">
    <property type="component" value="Unassembled WGS sequence"/>
</dbReference>